<dbReference type="PANTHER" id="PTHR46394:SF1">
    <property type="entry name" value="PNPLA DOMAIN-CONTAINING PROTEIN"/>
    <property type="match status" value="1"/>
</dbReference>
<comment type="caution">
    <text evidence="4">The sequence shown here is derived from an EMBL/GenBank/DDBJ whole genome shotgun (WGS) entry which is preliminary data.</text>
</comment>
<reference evidence="4 5" key="1">
    <citation type="submission" date="2020-07" db="EMBL/GenBank/DDBJ databases">
        <title>Genomic Encyclopedia of Type Strains, Phase IV (KMG-IV): sequencing the most valuable type-strain genomes for metagenomic binning, comparative biology and taxonomic classification.</title>
        <authorList>
            <person name="Goeker M."/>
        </authorList>
    </citation>
    <scope>NUCLEOTIDE SEQUENCE [LARGE SCALE GENOMIC DNA]</scope>
    <source>
        <strain evidence="4 5">DSM 17721</strain>
    </source>
</reference>
<evidence type="ECO:0000256" key="2">
    <source>
        <dbReference type="PROSITE-ProRule" id="PRU01161"/>
    </source>
</evidence>
<dbReference type="GO" id="GO:0016787">
    <property type="term" value="F:hydrolase activity"/>
    <property type="evidence" value="ECO:0007669"/>
    <property type="project" value="UniProtKB-UniRule"/>
</dbReference>
<feature type="short sequence motif" description="GXSXG" evidence="2">
    <location>
        <begin position="41"/>
        <end position="45"/>
    </location>
</feature>
<name>A0A7W0CC27_9BACT</name>
<evidence type="ECO:0000313" key="5">
    <source>
        <dbReference type="Proteomes" id="UP000525298"/>
    </source>
</evidence>
<dbReference type="EMBL" id="JACDUS010000014">
    <property type="protein sequence ID" value="MBA2882912.1"/>
    <property type="molecule type" value="Genomic_DNA"/>
</dbReference>
<organism evidence="4 5">
    <name type="scientific">Desulfosalsimonas propionicica</name>
    <dbReference type="NCBI Taxonomy" id="332175"/>
    <lineage>
        <taxon>Bacteria</taxon>
        <taxon>Pseudomonadati</taxon>
        <taxon>Thermodesulfobacteriota</taxon>
        <taxon>Desulfobacteria</taxon>
        <taxon>Desulfobacterales</taxon>
        <taxon>Desulfosalsimonadaceae</taxon>
        <taxon>Desulfosalsimonas</taxon>
    </lineage>
</organism>
<dbReference type="SUPFAM" id="SSF52151">
    <property type="entry name" value="FabD/lysophospholipase-like"/>
    <property type="match status" value="1"/>
</dbReference>
<dbReference type="Pfam" id="PF01734">
    <property type="entry name" value="Patatin"/>
    <property type="match status" value="1"/>
</dbReference>
<proteinExistence type="predicted"/>
<sequence>MASQFRNLIFEGGGVKGIAYIGAMQVLTQRGLLDGIQRVGGASAGAINALIFALGYDIRTQRQILHSTDFKKFMDDSFGVIRDIRRLAKNFGWHRGDFFSDWIGRLVKDRLGSAGATFADLKAAGGPDLYVIGTNLSTGYSEVFSLERFPDMSLVEALRISMSIPLFFAAVRRGQRNNVYVDGGVMRNYPVKLFDRQKYVDMANEAEAARHTDYYNRENAGFLLERPERSPYVYNCQTLGMRLDRSEEIAIFRYDEPRPGREIKNFTQYARALISAVMQVQENQHLHSDDWQRTLYINTLDVGTTDFELSDEKKEALIKEGIQCAEKYFQWFEDPAQNPVNRVSPRD</sequence>
<feature type="domain" description="PNPLA" evidence="3">
    <location>
        <begin position="8"/>
        <end position="195"/>
    </location>
</feature>
<feature type="active site" description="Nucleophile" evidence="2">
    <location>
        <position position="43"/>
    </location>
</feature>
<keyword evidence="2" id="KW-0378">Hydrolase</keyword>
<feature type="short sequence motif" description="DGA/G" evidence="2">
    <location>
        <begin position="182"/>
        <end position="184"/>
    </location>
</feature>
<protein>
    <submittedName>
        <fullName evidence="4">NTE family protein</fullName>
    </submittedName>
</protein>
<dbReference type="InterPro" id="IPR052580">
    <property type="entry name" value="Lipid_Hydrolase"/>
</dbReference>
<dbReference type="AlphaFoldDB" id="A0A7W0CC27"/>
<evidence type="ECO:0000259" key="3">
    <source>
        <dbReference type="PROSITE" id="PS51635"/>
    </source>
</evidence>
<feature type="active site" description="Proton acceptor" evidence="2">
    <location>
        <position position="182"/>
    </location>
</feature>
<dbReference type="InterPro" id="IPR002641">
    <property type="entry name" value="PNPLA_dom"/>
</dbReference>
<dbReference type="PANTHER" id="PTHR46394">
    <property type="entry name" value="ANNEXIN"/>
    <property type="match status" value="1"/>
</dbReference>
<keyword evidence="5" id="KW-1185">Reference proteome</keyword>
<accession>A0A7W0CC27</accession>
<dbReference type="Gene3D" id="3.40.1090.10">
    <property type="entry name" value="Cytosolic phospholipase A2 catalytic domain"/>
    <property type="match status" value="2"/>
</dbReference>
<dbReference type="PROSITE" id="PS51635">
    <property type="entry name" value="PNPLA"/>
    <property type="match status" value="1"/>
</dbReference>
<evidence type="ECO:0000256" key="1">
    <source>
        <dbReference type="ARBA" id="ARBA00023098"/>
    </source>
</evidence>
<gene>
    <name evidence="4" type="ORF">HNR65_003268</name>
</gene>
<evidence type="ECO:0000313" key="4">
    <source>
        <dbReference type="EMBL" id="MBA2882912.1"/>
    </source>
</evidence>
<feature type="short sequence motif" description="GXGXXG" evidence="2">
    <location>
        <begin position="12"/>
        <end position="17"/>
    </location>
</feature>
<dbReference type="InterPro" id="IPR016035">
    <property type="entry name" value="Acyl_Trfase/lysoPLipase"/>
</dbReference>
<dbReference type="Proteomes" id="UP000525298">
    <property type="component" value="Unassembled WGS sequence"/>
</dbReference>
<keyword evidence="2" id="KW-0442">Lipid degradation</keyword>
<dbReference type="GO" id="GO:0016042">
    <property type="term" value="P:lipid catabolic process"/>
    <property type="evidence" value="ECO:0007669"/>
    <property type="project" value="UniProtKB-UniRule"/>
</dbReference>
<keyword evidence="1 2" id="KW-0443">Lipid metabolism</keyword>
<dbReference type="RefSeq" id="WP_181552532.1">
    <property type="nucleotide sequence ID" value="NZ_JACDUS010000014.1"/>
</dbReference>
<dbReference type="CDD" id="cd07207">
    <property type="entry name" value="Pat_ExoU_VipD_like"/>
    <property type="match status" value="1"/>
</dbReference>